<organism evidence="1">
    <name type="scientific">Synura uvella</name>
    <dbReference type="NCBI Taxonomy" id="52557"/>
    <lineage>
        <taxon>Eukaryota</taxon>
        <taxon>Sar</taxon>
        <taxon>Stramenopiles</taxon>
        <taxon>Ochrophyta</taxon>
        <taxon>Synurophyceae</taxon>
        <taxon>Synurales</taxon>
        <taxon>Mallomonadaceae</taxon>
        <taxon>Synura</taxon>
    </lineage>
</organism>
<dbReference type="EMBL" id="MH795130">
    <property type="protein sequence ID" value="AYO28361.1"/>
    <property type="molecule type" value="Genomic_DNA"/>
</dbReference>
<accession>A0A3G2QZP4</accession>
<reference evidence="1" key="1">
    <citation type="submission" date="2018-08" db="EMBL/GenBank/DDBJ databases">
        <title>Comparative Plastid Genomics of Synurophyceae: Evolutionary Evidence of Lateral Gene Transfer and Inverted Repeat Dynamics.</title>
        <authorList>
            <person name="Kim J.I."/>
            <person name="Shin H."/>
            <person name="Skaloud P."/>
            <person name="Jung J."/>
            <person name="Yoon H.S."/>
            <person name="Archibald J.M."/>
            <person name="Shin W."/>
        </authorList>
    </citation>
    <scope>NUCLEOTIDE SEQUENCE</scope>
    <source>
        <strain evidence="1">FBCC200023</strain>
    </source>
</reference>
<proteinExistence type="predicted"/>
<geneLocation type="plastid" evidence="1"/>
<keyword evidence="1" id="KW-0934">Plastid</keyword>
<dbReference type="GeneID" id="38571674"/>
<dbReference type="AlphaFoldDB" id="A0A3G2QZP4"/>
<evidence type="ECO:0000313" key="1">
    <source>
        <dbReference type="EMBL" id="AYO28361.1"/>
    </source>
</evidence>
<gene>
    <name evidence="1" type="primary">atpF</name>
</gene>
<dbReference type="RefSeq" id="YP_009545207.1">
    <property type="nucleotide sequence ID" value="NC_040134.1"/>
</dbReference>
<name>A0A3G2QZP4_9STRA</name>
<sequence length="177" mass="20720">MSWNIFSFFLNSEEAFIELNPNLLETNVVNILILIALLVYANKVSFSKTLSDRQLEIISTIENAQNDVVNASNYYYQAEKGLTQSLFWLQTWKLFYENEKVALVNRKYKLVKTGLTETFNTTEKLIKNFENKAFLSLQRYVIYITVSKILRKFLFLSDFEQSKLIEVIILKIGGFKK</sequence>
<protein>
    <submittedName>
        <fullName evidence="1">ATP synthase CF0 B subunit</fullName>
    </submittedName>
</protein>